<keyword evidence="10" id="KW-1185">Reference proteome</keyword>
<sequence>MCSAPIAKIAAARQSCAMQHLTQSPTDPAFVQNPYPFYDRARQTGDFFWWDDYAMPCAVSHKAVHAVLRDRRMGRECPPELARAIPDALRPFYDIEAHSMLELEPPRHTRLRALVLRAFTSRTIAALAPQITQLCHDLIDRFPDEPFDLLTAYAQPVPVITIARLLGVPEDRADDLLAWSNAMVAMYQARRTPEIEAAAITASTDFSDFMRGYVATRRKTPADDLISTLIAAEEQGEKLTTEELITTCILLLNAGHEATVHTLGNGTKTLLEHNIRGITDACVEEVIRHDPPLHMFTRWVYEDVQIGDQRFKRGDQIACLLGAANRDPAVYPDPARFDPTRSGPQNTSFGGGIHFCVGAPLARLELKIALDVLFTRCPDLRLTAPPSYGDVYHFHGLTGLMVATR</sequence>
<dbReference type="InterPro" id="IPR001128">
    <property type="entry name" value="Cyt_P450"/>
</dbReference>
<dbReference type="CDD" id="cd20625">
    <property type="entry name" value="CYP164-like"/>
    <property type="match status" value="1"/>
</dbReference>
<dbReference type="Proteomes" id="UP000004507">
    <property type="component" value="Unassembled WGS sequence"/>
</dbReference>
<dbReference type="PANTHER" id="PTHR46696">
    <property type="entry name" value="P450, PUTATIVE (EUROFUNG)-RELATED"/>
    <property type="match status" value="1"/>
</dbReference>
<keyword evidence="2 8" id="KW-0349">Heme</keyword>
<evidence type="ECO:0000256" key="8">
    <source>
        <dbReference type="RuleBase" id="RU000461"/>
    </source>
</evidence>
<keyword evidence="4 8" id="KW-0560">Oxidoreductase</keyword>
<evidence type="ECO:0000256" key="7">
    <source>
        <dbReference type="ARBA" id="ARBA00043906"/>
    </source>
</evidence>
<dbReference type="PROSITE" id="PS00086">
    <property type="entry name" value="CYTOCHROME_P450"/>
    <property type="match status" value="1"/>
</dbReference>
<dbReference type="GO" id="GO:0004497">
    <property type="term" value="F:monooxygenase activity"/>
    <property type="evidence" value="ECO:0007669"/>
    <property type="project" value="UniProtKB-KW"/>
</dbReference>
<dbReference type="OrthoDB" id="9801155at2"/>
<dbReference type="Gene3D" id="1.10.630.10">
    <property type="entry name" value="Cytochrome P450"/>
    <property type="match status" value="1"/>
</dbReference>
<dbReference type="GO" id="GO:0016705">
    <property type="term" value="F:oxidoreductase activity, acting on paired donors, with incorporation or reduction of molecular oxygen"/>
    <property type="evidence" value="ECO:0007669"/>
    <property type="project" value="InterPro"/>
</dbReference>
<reference evidence="9 10" key="1">
    <citation type="submission" date="2006-01" db="EMBL/GenBank/DDBJ databases">
        <authorList>
            <person name="Hagstrom A."/>
            <person name="Ferriera S."/>
            <person name="Johnson J."/>
            <person name="Kravitz S."/>
            <person name="Halpern A."/>
            <person name="Remington K."/>
            <person name="Beeson K."/>
            <person name="Tran B."/>
            <person name="Rogers Y.-H."/>
            <person name="Friedman R."/>
            <person name="Venter J.C."/>
        </authorList>
    </citation>
    <scope>NUCLEOTIDE SEQUENCE [LARGE SCALE GENOMIC DNA]</scope>
    <source>
        <strain evidence="9 10">SKA53</strain>
    </source>
</reference>
<evidence type="ECO:0000256" key="1">
    <source>
        <dbReference type="ARBA" id="ARBA00010617"/>
    </source>
</evidence>
<keyword evidence="5 8" id="KW-0408">Iron</keyword>
<dbReference type="STRING" id="314232.SKA53_02691"/>
<evidence type="ECO:0000256" key="2">
    <source>
        <dbReference type="ARBA" id="ARBA00022617"/>
    </source>
</evidence>
<keyword evidence="3 8" id="KW-0479">Metal-binding</keyword>
<dbReference type="EMBL" id="AAMS01000003">
    <property type="protein sequence ID" value="EAQ07268.1"/>
    <property type="molecule type" value="Genomic_DNA"/>
</dbReference>
<dbReference type="InterPro" id="IPR002397">
    <property type="entry name" value="Cyt_P450_B"/>
</dbReference>
<evidence type="ECO:0000313" key="10">
    <source>
        <dbReference type="Proteomes" id="UP000004507"/>
    </source>
</evidence>
<proteinExistence type="inferred from homology"/>
<keyword evidence="6 8" id="KW-0503">Monooxygenase</keyword>
<organism evidence="9 10">
    <name type="scientific">Yoonia vestfoldensis SKA53</name>
    <dbReference type="NCBI Taxonomy" id="314232"/>
    <lineage>
        <taxon>Bacteria</taxon>
        <taxon>Pseudomonadati</taxon>
        <taxon>Pseudomonadota</taxon>
        <taxon>Alphaproteobacteria</taxon>
        <taxon>Rhodobacterales</taxon>
        <taxon>Paracoccaceae</taxon>
        <taxon>Yoonia</taxon>
    </lineage>
</organism>
<comment type="function">
    <text evidence="7">Cytochromes P450 are a group of heme-thiolate monooxygenases. They oxidize a variety of structurally unrelated compounds, including steroids, fatty acids, and xenobiotics.</text>
</comment>
<dbReference type="HOGENOM" id="CLU_033716_2_0_5"/>
<comment type="caution">
    <text evidence="9">The sequence shown here is derived from an EMBL/GenBank/DDBJ whole genome shotgun (WGS) entry which is preliminary data.</text>
</comment>
<dbReference type="GO" id="GO:0005506">
    <property type="term" value="F:iron ion binding"/>
    <property type="evidence" value="ECO:0007669"/>
    <property type="project" value="InterPro"/>
</dbReference>
<accession>A3V461</accession>
<gene>
    <name evidence="9" type="ORF">SKA53_02691</name>
</gene>
<evidence type="ECO:0000256" key="6">
    <source>
        <dbReference type="ARBA" id="ARBA00023033"/>
    </source>
</evidence>
<dbReference type="PRINTS" id="PR00359">
    <property type="entry name" value="BP450"/>
</dbReference>
<evidence type="ECO:0000256" key="3">
    <source>
        <dbReference type="ARBA" id="ARBA00022723"/>
    </source>
</evidence>
<evidence type="ECO:0000256" key="5">
    <source>
        <dbReference type="ARBA" id="ARBA00023004"/>
    </source>
</evidence>
<dbReference type="InterPro" id="IPR036396">
    <property type="entry name" value="Cyt_P450_sf"/>
</dbReference>
<dbReference type="Pfam" id="PF00067">
    <property type="entry name" value="p450"/>
    <property type="match status" value="2"/>
</dbReference>
<name>A3V461_9RHOB</name>
<protein>
    <submittedName>
        <fullName evidence="9">Cytochrome P450 hydroxylase</fullName>
    </submittedName>
</protein>
<evidence type="ECO:0000313" key="9">
    <source>
        <dbReference type="EMBL" id="EAQ07268.1"/>
    </source>
</evidence>
<dbReference type="SUPFAM" id="SSF48264">
    <property type="entry name" value="Cytochrome P450"/>
    <property type="match status" value="1"/>
</dbReference>
<dbReference type="GO" id="GO:0020037">
    <property type="term" value="F:heme binding"/>
    <property type="evidence" value="ECO:0007669"/>
    <property type="project" value="InterPro"/>
</dbReference>
<evidence type="ECO:0000256" key="4">
    <source>
        <dbReference type="ARBA" id="ARBA00023002"/>
    </source>
</evidence>
<comment type="similarity">
    <text evidence="1 8">Belongs to the cytochrome P450 family.</text>
</comment>
<dbReference type="FunFam" id="1.10.630.10:FF:000018">
    <property type="entry name" value="Cytochrome P450 monooxygenase"/>
    <property type="match status" value="1"/>
</dbReference>
<dbReference type="PANTHER" id="PTHR46696:SF1">
    <property type="entry name" value="CYTOCHROME P450 YJIB-RELATED"/>
    <property type="match status" value="1"/>
</dbReference>
<dbReference type="InterPro" id="IPR017972">
    <property type="entry name" value="Cyt_P450_CS"/>
</dbReference>
<dbReference type="eggNOG" id="COG2124">
    <property type="taxonomic scope" value="Bacteria"/>
</dbReference>
<dbReference type="AlphaFoldDB" id="A3V461"/>